<dbReference type="GO" id="GO:0071555">
    <property type="term" value="P:cell wall organization"/>
    <property type="evidence" value="ECO:0007669"/>
    <property type="project" value="UniProtKB-KW"/>
</dbReference>
<protein>
    <recommendedName>
        <fullName evidence="3">beta-N-acetylhexosaminidase</fullName>
        <ecNumber evidence="3">3.2.1.52</ecNumber>
    </recommendedName>
</protein>
<dbReference type="Gene3D" id="3.20.20.300">
    <property type="entry name" value="Glycoside hydrolase, family 3, N-terminal domain"/>
    <property type="match status" value="1"/>
</dbReference>
<dbReference type="InterPro" id="IPR029057">
    <property type="entry name" value="PRTase-like"/>
</dbReference>
<dbReference type="SUPFAM" id="SSF51445">
    <property type="entry name" value="(Trans)glycosidases"/>
    <property type="match status" value="1"/>
</dbReference>
<gene>
    <name evidence="16" type="ORF">H2204_008044</name>
</gene>
<dbReference type="Pfam" id="PF00156">
    <property type="entry name" value="Pribosyltran"/>
    <property type="match status" value="1"/>
</dbReference>
<dbReference type="PANTHER" id="PTHR30480:SF13">
    <property type="entry name" value="BETA-HEXOSAMINIDASE"/>
    <property type="match status" value="1"/>
</dbReference>
<evidence type="ECO:0000256" key="9">
    <source>
        <dbReference type="ARBA" id="ARBA00023180"/>
    </source>
</evidence>
<dbReference type="EMBL" id="JAPDRN010000056">
    <property type="protein sequence ID" value="KAJ9631598.1"/>
    <property type="molecule type" value="Genomic_DNA"/>
</dbReference>
<dbReference type="GO" id="GO:0051301">
    <property type="term" value="P:cell division"/>
    <property type="evidence" value="ECO:0007669"/>
    <property type="project" value="UniProtKB-KW"/>
</dbReference>
<sequence>MLLIGVAGTELTAQERDWLQHDAVAGVVLFKRNFASRQQVTELSAAIRAAAPRPQLICVDQEGGRVQRFREGFSELPPLQDIGVQYAKDPDAALALAEQHAWLMASEVRASGVDLSFAPVVDLGRGNRAIGNRAFSEDPQVVAAFTAAYVRGMHAVGMAATLKHFPGHGTVLEDTHVDTAIDPRALDELRAQDLVPFAAGIAAGADAVMMAHVIYPQVAPEPAGYSPRWIQQILRDELGFRGVVFSDDIGMAASHSAGGVPARVHAHLDAGCDVVLVCHPELVDEALHAVQGRSLNTAALLGLLGRGALGWDGLLADARHGDTQSRLLQTLGRTALAQADLLVDRPTIDKAIAGIADAIARDYQGEVPLFLSIMHGALPFAGQLALELGARGQDVQFDYLHATRYRGETTGGDLVWKHKPATALFGRRVLLVDDILDEGYTLQGVRTWCLEQGATDVRIAAMTVKKHDRALPDVTADYAGIELPDRYVFGFGMDVNETLRCVPAIYAMKE</sequence>
<accession>A0AA38Y0X6</accession>
<comment type="pathway">
    <text evidence="13">Cell wall biogenesis; peptidoglycan recycling.</text>
</comment>
<evidence type="ECO:0000256" key="5">
    <source>
        <dbReference type="ARBA" id="ARBA00022618"/>
    </source>
</evidence>
<evidence type="ECO:0000256" key="13">
    <source>
        <dbReference type="ARBA" id="ARBA00037880"/>
    </source>
</evidence>
<evidence type="ECO:0000259" key="14">
    <source>
        <dbReference type="Pfam" id="PF00156"/>
    </source>
</evidence>
<dbReference type="GO" id="GO:0005975">
    <property type="term" value="P:carbohydrate metabolic process"/>
    <property type="evidence" value="ECO:0007669"/>
    <property type="project" value="InterPro"/>
</dbReference>
<dbReference type="Gene3D" id="3.40.50.2020">
    <property type="match status" value="1"/>
</dbReference>
<keyword evidence="12" id="KW-0961">Cell wall biogenesis/degradation</keyword>
<evidence type="ECO:0000256" key="2">
    <source>
        <dbReference type="ARBA" id="ARBA00005336"/>
    </source>
</evidence>
<comment type="catalytic activity">
    <reaction evidence="1">
        <text>Hydrolysis of terminal non-reducing N-acetyl-D-hexosamine residues in N-acetyl-beta-D-hexosaminides.</text>
        <dbReference type="EC" id="3.2.1.52"/>
    </reaction>
</comment>
<reference evidence="16" key="1">
    <citation type="submission" date="2022-10" db="EMBL/GenBank/DDBJ databases">
        <title>Culturing micro-colonial fungi from biological soil crusts in the Mojave desert and describing Neophaeococcomyces mojavensis, and introducing the new genera and species Taxawa tesnikishii.</title>
        <authorList>
            <person name="Kurbessoian T."/>
            <person name="Stajich J.E."/>
        </authorList>
    </citation>
    <scope>NUCLEOTIDE SEQUENCE</scope>
    <source>
        <strain evidence="16">TK_35</strain>
    </source>
</reference>
<dbReference type="InterPro" id="IPR017853">
    <property type="entry name" value="GH"/>
</dbReference>
<name>A0AA38Y0X6_9EURO</name>
<dbReference type="InterPro" id="IPR050226">
    <property type="entry name" value="NagZ_Beta-hexosaminidase"/>
</dbReference>
<keyword evidence="4" id="KW-0963">Cytoplasm</keyword>
<evidence type="ECO:0000256" key="8">
    <source>
        <dbReference type="ARBA" id="ARBA00022984"/>
    </source>
</evidence>
<evidence type="ECO:0000256" key="1">
    <source>
        <dbReference type="ARBA" id="ARBA00001231"/>
    </source>
</evidence>
<feature type="domain" description="Phosphoribosyltransferase" evidence="14">
    <location>
        <begin position="342"/>
        <end position="496"/>
    </location>
</feature>
<evidence type="ECO:0000256" key="7">
    <source>
        <dbReference type="ARBA" id="ARBA00022960"/>
    </source>
</evidence>
<dbReference type="SUPFAM" id="SSF53271">
    <property type="entry name" value="PRTase-like"/>
    <property type="match status" value="1"/>
</dbReference>
<dbReference type="PROSITE" id="PS00775">
    <property type="entry name" value="GLYCOSYL_HYDROL_F3"/>
    <property type="match status" value="1"/>
</dbReference>
<evidence type="ECO:0000256" key="3">
    <source>
        <dbReference type="ARBA" id="ARBA00012663"/>
    </source>
</evidence>
<evidence type="ECO:0000256" key="4">
    <source>
        <dbReference type="ARBA" id="ARBA00022490"/>
    </source>
</evidence>
<dbReference type="InterPro" id="IPR022956">
    <property type="entry name" value="Beta_hexosaminidase_bac"/>
</dbReference>
<dbReference type="EC" id="3.2.1.52" evidence="3"/>
<dbReference type="NCBIfam" id="NF006605">
    <property type="entry name" value="PRK09162.1"/>
    <property type="match status" value="1"/>
</dbReference>
<dbReference type="InterPro" id="IPR019800">
    <property type="entry name" value="Glyco_hydro_3_AS"/>
</dbReference>
<dbReference type="Pfam" id="PF00933">
    <property type="entry name" value="Glyco_hydro_3"/>
    <property type="match status" value="1"/>
</dbReference>
<keyword evidence="5" id="KW-0132">Cell division</keyword>
<dbReference type="PANTHER" id="PTHR30480">
    <property type="entry name" value="BETA-HEXOSAMINIDASE-RELATED"/>
    <property type="match status" value="1"/>
</dbReference>
<keyword evidence="8" id="KW-0573">Peptidoglycan synthesis</keyword>
<dbReference type="NCBIfam" id="NF003740">
    <property type="entry name" value="PRK05337.1"/>
    <property type="match status" value="1"/>
</dbReference>
<keyword evidence="7" id="KW-0133">Cell shape</keyword>
<proteinExistence type="inferred from homology"/>
<dbReference type="InterPro" id="IPR036962">
    <property type="entry name" value="Glyco_hydro_3_N_sf"/>
</dbReference>
<evidence type="ECO:0000256" key="6">
    <source>
        <dbReference type="ARBA" id="ARBA00022801"/>
    </source>
</evidence>
<dbReference type="AlphaFoldDB" id="A0AA38Y0X6"/>
<evidence type="ECO:0000259" key="15">
    <source>
        <dbReference type="Pfam" id="PF00933"/>
    </source>
</evidence>
<dbReference type="InterPro" id="IPR000836">
    <property type="entry name" value="PRTase_dom"/>
</dbReference>
<dbReference type="FunFam" id="3.20.20.300:FF:000001">
    <property type="entry name" value="Beta-hexosaminidase"/>
    <property type="match status" value="1"/>
</dbReference>
<evidence type="ECO:0000256" key="11">
    <source>
        <dbReference type="ARBA" id="ARBA00023306"/>
    </source>
</evidence>
<keyword evidence="10" id="KW-0326">Glycosidase</keyword>
<comment type="caution">
    <text evidence="16">The sequence shown here is derived from an EMBL/GenBank/DDBJ whole genome shotgun (WGS) entry which is preliminary data.</text>
</comment>
<keyword evidence="9" id="KW-0325">Glycoprotein</keyword>
<evidence type="ECO:0000313" key="16">
    <source>
        <dbReference type="EMBL" id="KAJ9631598.1"/>
    </source>
</evidence>
<keyword evidence="6" id="KW-0378">Hydrolase</keyword>
<organism evidence="16">
    <name type="scientific">Knufia peltigerae</name>
    <dbReference type="NCBI Taxonomy" id="1002370"/>
    <lineage>
        <taxon>Eukaryota</taxon>
        <taxon>Fungi</taxon>
        <taxon>Dikarya</taxon>
        <taxon>Ascomycota</taxon>
        <taxon>Pezizomycotina</taxon>
        <taxon>Eurotiomycetes</taxon>
        <taxon>Chaetothyriomycetidae</taxon>
        <taxon>Chaetothyriales</taxon>
        <taxon>Trichomeriaceae</taxon>
        <taxon>Knufia</taxon>
    </lineage>
</organism>
<dbReference type="CDD" id="cd06223">
    <property type="entry name" value="PRTases_typeI"/>
    <property type="match status" value="1"/>
</dbReference>
<dbReference type="GO" id="GO:0004563">
    <property type="term" value="F:beta-N-acetylhexosaminidase activity"/>
    <property type="evidence" value="ECO:0007669"/>
    <property type="project" value="UniProtKB-EC"/>
</dbReference>
<keyword evidence="11" id="KW-0131">Cell cycle</keyword>
<dbReference type="InterPro" id="IPR001764">
    <property type="entry name" value="Glyco_hydro_3_N"/>
</dbReference>
<dbReference type="HAMAP" id="MF_00364">
    <property type="entry name" value="NagZ"/>
    <property type="match status" value="1"/>
</dbReference>
<dbReference type="GO" id="GO:0009254">
    <property type="term" value="P:peptidoglycan turnover"/>
    <property type="evidence" value="ECO:0007669"/>
    <property type="project" value="TreeGrafter"/>
</dbReference>
<comment type="similarity">
    <text evidence="2">Belongs to the glycosyl hydrolase 3 family.</text>
</comment>
<dbReference type="GO" id="GO:0008360">
    <property type="term" value="P:regulation of cell shape"/>
    <property type="evidence" value="ECO:0007669"/>
    <property type="project" value="UniProtKB-KW"/>
</dbReference>
<evidence type="ECO:0000256" key="10">
    <source>
        <dbReference type="ARBA" id="ARBA00023295"/>
    </source>
</evidence>
<feature type="domain" description="Glycoside hydrolase family 3 N-terminal" evidence="15">
    <location>
        <begin position="10"/>
        <end position="293"/>
    </location>
</feature>
<evidence type="ECO:0000256" key="12">
    <source>
        <dbReference type="ARBA" id="ARBA00023316"/>
    </source>
</evidence>